<dbReference type="Gene3D" id="3.40.33.10">
    <property type="entry name" value="CAP"/>
    <property type="match status" value="1"/>
</dbReference>
<proteinExistence type="predicted"/>
<evidence type="ECO:0000313" key="5">
    <source>
        <dbReference type="Proteomes" id="UP000634529"/>
    </source>
</evidence>
<keyword evidence="2" id="KW-0732">Signal</keyword>
<dbReference type="CDD" id="cd05379">
    <property type="entry name" value="CAP_bacterial"/>
    <property type="match status" value="1"/>
</dbReference>
<keyword evidence="4" id="KW-0378">Hydrolase</keyword>
<organism evidence="4 5">
    <name type="scientific">Paenibacillus arenosi</name>
    <dbReference type="NCBI Taxonomy" id="2774142"/>
    <lineage>
        <taxon>Bacteria</taxon>
        <taxon>Bacillati</taxon>
        <taxon>Bacillota</taxon>
        <taxon>Bacilli</taxon>
        <taxon>Bacillales</taxon>
        <taxon>Paenibacillaceae</taxon>
        <taxon>Paenibacillus</taxon>
    </lineage>
</organism>
<keyword evidence="5" id="KW-1185">Reference proteome</keyword>
<sequence length="258" mass="28357">MKKPFKHVHKLVVVGALALTPVLSVGTAAAAPECPAPTANTNVKGQTIVVNGNSMTDLNELLSKWFPNWNIVVNKPEAKPEANKPKPQPQPEKPKPQPEKPKPQPEKPSKPEVKPEQPSKPTTPTKPENNGNQGTQASTNVQQVVELVNKERAKAGLPALKYDEKLSQVAHLKAKDMIDNNYFDHNSPTYGSPFDMMRSQGVSYNTAGENIAKGQRSAEQVMKDWMNSPGHRQNIMKDGYTKIGVGYYNGAWVQMFIG</sequence>
<dbReference type="InterPro" id="IPR014258">
    <property type="entry name" value="CAP_domain_YkwD-like"/>
</dbReference>
<reference evidence="4 5" key="1">
    <citation type="submission" date="2020-09" db="EMBL/GenBank/DDBJ databases">
        <title>Paenibacillus sp. CAU 1523 isolated from sand of Haeundae Beach.</title>
        <authorList>
            <person name="Kim W."/>
        </authorList>
    </citation>
    <scope>NUCLEOTIDE SEQUENCE [LARGE SCALE GENOMIC DNA]</scope>
    <source>
        <strain evidence="4 5">CAU 1523</strain>
    </source>
</reference>
<dbReference type="InterPro" id="IPR035940">
    <property type="entry name" value="CAP_sf"/>
</dbReference>
<feature type="signal peptide" evidence="2">
    <location>
        <begin position="1"/>
        <end position="30"/>
    </location>
</feature>
<dbReference type="SUPFAM" id="SSF55797">
    <property type="entry name" value="PR-1-like"/>
    <property type="match status" value="1"/>
</dbReference>
<dbReference type="Proteomes" id="UP000634529">
    <property type="component" value="Unassembled WGS sequence"/>
</dbReference>
<gene>
    <name evidence="4" type="ORF">IFO66_18845</name>
</gene>
<protein>
    <submittedName>
        <fullName evidence="4">Serine protease</fullName>
    </submittedName>
</protein>
<feature type="compositionally biased region" description="Polar residues" evidence="1">
    <location>
        <begin position="122"/>
        <end position="138"/>
    </location>
</feature>
<dbReference type="NCBIfam" id="TIGR02909">
    <property type="entry name" value="spore_YkwD"/>
    <property type="match status" value="1"/>
</dbReference>
<evidence type="ECO:0000256" key="1">
    <source>
        <dbReference type="SAM" id="MobiDB-lite"/>
    </source>
</evidence>
<feature type="region of interest" description="Disordered" evidence="1">
    <location>
        <begin position="76"/>
        <end position="138"/>
    </location>
</feature>
<dbReference type="Pfam" id="PF00188">
    <property type="entry name" value="CAP"/>
    <property type="match status" value="1"/>
</dbReference>
<dbReference type="PANTHER" id="PTHR31157:SF1">
    <property type="entry name" value="SCP DOMAIN-CONTAINING PROTEIN"/>
    <property type="match status" value="1"/>
</dbReference>
<name>A0ABR9B1X2_9BACL</name>
<evidence type="ECO:0000259" key="3">
    <source>
        <dbReference type="Pfam" id="PF00188"/>
    </source>
</evidence>
<feature type="compositionally biased region" description="Basic and acidic residues" evidence="1">
    <location>
        <begin position="92"/>
        <end position="117"/>
    </location>
</feature>
<dbReference type="GO" id="GO:0008233">
    <property type="term" value="F:peptidase activity"/>
    <property type="evidence" value="ECO:0007669"/>
    <property type="project" value="UniProtKB-KW"/>
</dbReference>
<comment type="caution">
    <text evidence="4">The sequence shown here is derived from an EMBL/GenBank/DDBJ whole genome shotgun (WGS) entry which is preliminary data.</text>
</comment>
<feature type="domain" description="SCP" evidence="3">
    <location>
        <begin position="145"/>
        <end position="252"/>
    </location>
</feature>
<accession>A0ABR9B1X2</accession>
<evidence type="ECO:0000256" key="2">
    <source>
        <dbReference type="SAM" id="SignalP"/>
    </source>
</evidence>
<dbReference type="PANTHER" id="PTHR31157">
    <property type="entry name" value="SCP DOMAIN-CONTAINING PROTEIN"/>
    <property type="match status" value="1"/>
</dbReference>
<evidence type="ECO:0000313" key="4">
    <source>
        <dbReference type="EMBL" id="MBD8500354.1"/>
    </source>
</evidence>
<keyword evidence="4" id="KW-0645">Protease</keyword>
<feature type="chain" id="PRO_5046816279" evidence="2">
    <location>
        <begin position="31"/>
        <end position="258"/>
    </location>
</feature>
<dbReference type="GO" id="GO:0006508">
    <property type="term" value="P:proteolysis"/>
    <property type="evidence" value="ECO:0007669"/>
    <property type="project" value="UniProtKB-KW"/>
</dbReference>
<dbReference type="RefSeq" id="WP_192026652.1">
    <property type="nucleotide sequence ID" value="NZ_JACYTN010000021.1"/>
</dbReference>
<dbReference type="EMBL" id="JACYTN010000021">
    <property type="protein sequence ID" value="MBD8500354.1"/>
    <property type="molecule type" value="Genomic_DNA"/>
</dbReference>
<dbReference type="InterPro" id="IPR014044">
    <property type="entry name" value="CAP_dom"/>
</dbReference>